<protein>
    <submittedName>
        <fullName evidence="1">Uncharacterized protein</fullName>
    </submittedName>
</protein>
<keyword evidence="2" id="KW-1185">Reference proteome</keyword>
<dbReference type="OrthoDB" id="1270305at2759"/>
<name>A0A2Z6NCC1_TRISU</name>
<reference evidence="2" key="1">
    <citation type="journal article" date="2017" name="Front. Plant Sci.">
        <title>Climate Clever Clovers: New Paradigm to Reduce the Environmental Footprint of Ruminants by Breeding Low Methanogenic Forages Utilizing Haplotype Variation.</title>
        <authorList>
            <person name="Kaur P."/>
            <person name="Appels R."/>
            <person name="Bayer P.E."/>
            <person name="Keeble-Gagnere G."/>
            <person name="Wang J."/>
            <person name="Hirakawa H."/>
            <person name="Shirasawa K."/>
            <person name="Vercoe P."/>
            <person name="Stefanova K."/>
            <person name="Durmic Z."/>
            <person name="Nichols P."/>
            <person name="Revell C."/>
            <person name="Isobe S.N."/>
            <person name="Edwards D."/>
            <person name="Erskine W."/>
        </authorList>
    </citation>
    <scope>NUCLEOTIDE SEQUENCE [LARGE SCALE GENOMIC DNA]</scope>
    <source>
        <strain evidence="2">cv. Daliak</strain>
    </source>
</reference>
<evidence type="ECO:0000313" key="1">
    <source>
        <dbReference type="EMBL" id="GAU42414.1"/>
    </source>
</evidence>
<organism evidence="1 2">
    <name type="scientific">Trifolium subterraneum</name>
    <name type="common">Subterranean clover</name>
    <dbReference type="NCBI Taxonomy" id="3900"/>
    <lineage>
        <taxon>Eukaryota</taxon>
        <taxon>Viridiplantae</taxon>
        <taxon>Streptophyta</taxon>
        <taxon>Embryophyta</taxon>
        <taxon>Tracheophyta</taxon>
        <taxon>Spermatophyta</taxon>
        <taxon>Magnoliopsida</taxon>
        <taxon>eudicotyledons</taxon>
        <taxon>Gunneridae</taxon>
        <taxon>Pentapetalae</taxon>
        <taxon>rosids</taxon>
        <taxon>fabids</taxon>
        <taxon>Fabales</taxon>
        <taxon>Fabaceae</taxon>
        <taxon>Papilionoideae</taxon>
        <taxon>50 kb inversion clade</taxon>
        <taxon>NPAAA clade</taxon>
        <taxon>Hologalegina</taxon>
        <taxon>IRL clade</taxon>
        <taxon>Trifolieae</taxon>
        <taxon>Trifolium</taxon>
    </lineage>
</organism>
<dbReference type="AlphaFoldDB" id="A0A2Z6NCC1"/>
<sequence>MENLRENEIEDNMSMSPPSVGSMQIAGTNGFGHSMELMSQAYLLNRYSEIDIQIQDSSFNQDPPLPVYLKSKSMNLLYLRLVFARPDAKAITAPSANIEENGVVLEGGETGSTESALKIARRIHAVM</sequence>
<evidence type="ECO:0000313" key="2">
    <source>
        <dbReference type="Proteomes" id="UP000242715"/>
    </source>
</evidence>
<accession>A0A2Z6NCC1</accession>
<gene>
    <name evidence="1" type="ORF">TSUD_324690</name>
</gene>
<dbReference type="Proteomes" id="UP000242715">
    <property type="component" value="Unassembled WGS sequence"/>
</dbReference>
<dbReference type="EMBL" id="DF973918">
    <property type="protein sequence ID" value="GAU42414.1"/>
    <property type="molecule type" value="Genomic_DNA"/>
</dbReference>
<proteinExistence type="predicted"/>